<dbReference type="Proteomes" id="UP000184036">
    <property type="component" value="Unassembled WGS sequence"/>
</dbReference>
<dbReference type="EMBL" id="FQWE01000001">
    <property type="protein sequence ID" value="SHF71014.1"/>
    <property type="molecule type" value="Genomic_DNA"/>
</dbReference>
<feature type="domain" description="DUF7507" evidence="2">
    <location>
        <begin position="236"/>
        <end position="326"/>
    </location>
</feature>
<organism evidence="3 4">
    <name type="scientific">Flavobacterium segetis</name>
    <dbReference type="NCBI Taxonomy" id="271157"/>
    <lineage>
        <taxon>Bacteria</taxon>
        <taxon>Pseudomonadati</taxon>
        <taxon>Bacteroidota</taxon>
        <taxon>Flavobacteriia</taxon>
        <taxon>Flavobacteriales</taxon>
        <taxon>Flavobacteriaceae</taxon>
        <taxon>Flavobacterium</taxon>
    </lineage>
</organism>
<dbReference type="InterPro" id="IPR055354">
    <property type="entry name" value="DUF7507"/>
</dbReference>
<evidence type="ECO:0000259" key="2">
    <source>
        <dbReference type="Pfam" id="PF24346"/>
    </source>
</evidence>
<feature type="domain" description="DUF7507" evidence="2">
    <location>
        <begin position="1"/>
        <end position="85"/>
    </location>
</feature>
<reference evidence="4" key="1">
    <citation type="submission" date="2016-11" db="EMBL/GenBank/DDBJ databases">
        <authorList>
            <person name="Varghese N."/>
            <person name="Submissions S."/>
        </authorList>
    </citation>
    <scope>NUCLEOTIDE SEQUENCE [LARGE SCALE GENOMIC DNA]</scope>
    <source>
        <strain evidence="4">DSM 19741</strain>
    </source>
</reference>
<dbReference type="RefSeq" id="WP_143151693.1">
    <property type="nucleotide sequence ID" value="NZ_FQWE01000001.1"/>
</dbReference>
<evidence type="ECO:0000313" key="4">
    <source>
        <dbReference type="Proteomes" id="UP000184036"/>
    </source>
</evidence>
<dbReference type="PANTHER" id="PTHR34819:SF3">
    <property type="entry name" value="CELL SURFACE PROTEIN"/>
    <property type="match status" value="1"/>
</dbReference>
<evidence type="ECO:0000313" key="3">
    <source>
        <dbReference type="EMBL" id="SHF71014.1"/>
    </source>
</evidence>
<proteinExistence type="predicted"/>
<dbReference type="NCBIfam" id="TIGR01451">
    <property type="entry name" value="B_ant_repeat"/>
    <property type="match status" value="2"/>
</dbReference>
<evidence type="ECO:0000256" key="1">
    <source>
        <dbReference type="SAM" id="MobiDB-lite"/>
    </source>
</evidence>
<gene>
    <name evidence="3" type="ORF">SAMN05444396_1011</name>
</gene>
<dbReference type="NCBIfam" id="TIGR04131">
    <property type="entry name" value="Bac_Flav_CTERM"/>
    <property type="match status" value="1"/>
</dbReference>
<keyword evidence="4" id="KW-1185">Reference proteome</keyword>
<protein>
    <submittedName>
        <fullName evidence="3">Conserved repeat domain-containing protein/gliding motility-associated C-terminal domain-containing protein</fullName>
    </submittedName>
</protein>
<dbReference type="AlphaFoldDB" id="A0A1M5DVX3"/>
<name>A0A1M5DVX3_9FLAO</name>
<dbReference type="Pfam" id="PF24346">
    <property type="entry name" value="DUF7507"/>
    <property type="match status" value="3"/>
</dbReference>
<dbReference type="InterPro" id="IPR051172">
    <property type="entry name" value="Chlamydia_OmcB"/>
</dbReference>
<dbReference type="InterPro" id="IPR026341">
    <property type="entry name" value="T9SS_type_B"/>
</dbReference>
<dbReference type="OrthoDB" id="599464at2"/>
<accession>A0A1M5DVX3</accession>
<dbReference type="InterPro" id="IPR047589">
    <property type="entry name" value="DUF11_rpt"/>
</dbReference>
<dbReference type="STRING" id="271157.SAMN05444396_1011"/>
<dbReference type="PANTHER" id="PTHR34819">
    <property type="entry name" value="LARGE CYSTEINE-RICH PERIPLASMIC PROTEIN OMCB"/>
    <property type="match status" value="1"/>
</dbReference>
<feature type="region of interest" description="Disordered" evidence="1">
    <location>
        <begin position="82"/>
        <end position="102"/>
    </location>
</feature>
<dbReference type="Pfam" id="PF13585">
    <property type="entry name" value="CHU_C"/>
    <property type="match status" value="1"/>
</dbReference>
<sequence>GEKINYNFTVTNTGNVTLTTVALTDAMTATGLVITTNTIASLNVGQSATLTGIYTLTQADVDAGKVINTALVIAKDPKGNEVTDTSGTAVDNNTPTETSLTSRGSISITKDGIYTDSNNDGVANIGDKIIYSFTVTNTGSLTLTNVIVTDPLPGLIMSGSPIILNIGSSNSTAFIGTYSITQADIDAGVVYNLATVTGTLPSENKVTATSTDPTPCNACIPKPECTSCTITILTKNPKIDVVKTSVSTGYSLVGDLINYNITVKNTGNVTLFQIVVTDPLTGLSSTITSLAPGKSQEFNETYTVTKVDLVNNSVTNTAFAKVLTADRIEISDSDTLVVEKSFVLGCGSILVRNAFSPNGDGINDVFVIDNIGDTSCYPENTVEIYNRWGILVFETKNYDNQNNNFEGLSRGRTTINQSSGLPAGTYFYILNYLSVDGNGNLQSNKKDGYLYITK</sequence>
<feature type="domain" description="DUF7507" evidence="2">
    <location>
        <begin position="105"/>
        <end position="208"/>
    </location>
</feature>
<feature type="non-terminal residue" evidence="3">
    <location>
        <position position="1"/>
    </location>
</feature>